<gene>
    <name evidence="2" type="ORF">SPARVUS_LOCUS6025515</name>
</gene>
<feature type="domain" description="Knl1 C-terminal RWD" evidence="1">
    <location>
        <begin position="21"/>
        <end position="138"/>
    </location>
</feature>
<dbReference type="InterPro" id="IPR040850">
    <property type="entry name" value="Knl1_RWD_C"/>
</dbReference>
<organism evidence="2 3">
    <name type="scientific">Staurois parvus</name>
    <dbReference type="NCBI Taxonomy" id="386267"/>
    <lineage>
        <taxon>Eukaryota</taxon>
        <taxon>Metazoa</taxon>
        <taxon>Chordata</taxon>
        <taxon>Craniata</taxon>
        <taxon>Vertebrata</taxon>
        <taxon>Euteleostomi</taxon>
        <taxon>Amphibia</taxon>
        <taxon>Batrachia</taxon>
        <taxon>Anura</taxon>
        <taxon>Neobatrachia</taxon>
        <taxon>Ranoidea</taxon>
        <taxon>Ranidae</taxon>
        <taxon>Staurois</taxon>
    </lineage>
</organism>
<dbReference type="PANTHER" id="PTHR16520">
    <property type="entry name" value="KINETOCHORE SCAFFOLD 1"/>
    <property type="match status" value="1"/>
</dbReference>
<dbReference type="Proteomes" id="UP001162483">
    <property type="component" value="Unassembled WGS sequence"/>
</dbReference>
<proteinExistence type="predicted"/>
<reference evidence="2" key="1">
    <citation type="submission" date="2023-05" db="EMBL/GenBank/DDBJ databases">
        <authorList>
            <person name="Stuckert A."/>
        </authorList>
    </citation>
    <scope>NUCLEOTIDE SEQUENCE</scope>
</reference>
<dbReference type="InterPro" id="IPR037388">
    <property type="entry name" value="Blinkin"/>
</dbReference>
<dbReference type="CDD" id="cd22817">
    <property type="entry name" value="DRWD-N_Knl1"/>
    <property type="match status" value="1"/>
</dbReference>
<name>A0ABN9CZK4_9NEOB</name>
<evidence type="ECO:0000259" key="1">
    <source>
        <dbReference type="Pfam" id="PF18210"/>
    </source>
</evidence>
<protein>
    <recommendedName>
        <fullName evidence="1">Knl1 C-terminal RWD domain-containing protein</fullName>
    </recommendedName>
</protein>
<feature type="non-terminal residue" evidence="2">
    <location>
        <position position="1"/>
    </location>
</feature>
<accession>A0ABN9CZK4</accession>
<keyword evidence="3" id="KW-1185">Reference proteome</keyword>
<feature type="non-terminal residue" evidence="2">
    <location>
        <position position="139"/>
    </location>
</feature>
<sequence>EKRKEKVLTRLGCLQDEARGLDRCLQEPCFAEWDMVNWTNTRATFVFLYDSLEITIMFGDEIDGEKFNNQPCRIISRVILTSQLNEEAAPPSSLLVHRLILQYLEKKDYLHTTCKMQSNVPQLLFDVSLVVSRCKLLGE</sequence>
<comment type="caution">
    <text evidence="2">The sequence shown here is derived from an EMBL/GenBank/DDBJ whole genome shotgun (WGS) entry which is preliminary data.</text>
</comment>
<dbReference type="Pfam" id="PF18210">
    <property type="entry name" value="Knl1_RWD_C"/>
    <property type="match status" value="1"/>
</dbReference>
<dbReference type="EMBL" id="CATNWA010013424">
    <property type="protein sequence ID" value="CAI9565155.1"/>
    <property type="molecule type" value="Genomic_DNA"/>
</dbReference>
<evidence type="ECO:0000313" key="3">
    <source>
        <dbReference type="Proteomes" id="UP001162483"/>
    </source>
</evidence>
<evidence type="ECO:0000313" key="2">
    <source>
        <dbReference type="EMBL" id="CAI9565155.1"/>
    </source>
</evidence>
<dbReference type="PANTHER" id="PTHR16520:SF3">
    <property type="entry name" value="KINETOCHORE SCAFFOLD 1"/>
    <property type="match status" value="1"/>
</dbReference>